<accession>A0AAE3FTM4</accession>
<evidence type="ECO:0000256" key="6">
    <source>
        <dbReference type="ARBA" id="ARBA00023136"/>
    </source>
</evidence>
<evidence type="ECO:0000259" key="9">
    <source>
        <dbReference type="Pfam" id="PF00361"/>
    </source>
</evidence>
<feature type="transmembrane region" description="Helical" evidence="8">
    <location>
        <begin position="594"/>
        <end position="618"/>
    </location>
</feature>
<feature type="transmembrane region" description="Helical" evidence="8">
    <location>
        <begin position="358"/>
        <end position="378"/>
    </location>
</feature>
<dbReference type="NCBIfam" id="NF009310">
    <property type="entry name" value="PRK12668.1"/>
    <property type="match status" value="1"/>
</dbReference>
<dbReference type="EMBL" id="JAKRVY010000010">
    <property type="protein sequence ID" value="MCL9814905.1"/>
    <property type="molecule type" value="Genomic_DNA"/>
</dbReference>
<dbReference type="RefSeq" id="WP_250598184.1">
    <property type="nucleotide sequence ID" value="NZ_JAKRVY010000010.1"/>
</dbReference>
<feature type="transmembrane region" description="Helical" evidence="8">
    <location>
        <begin position="318"/>
        <end position="337"/>
    </location>
</feature>
<keyword evidence="2" id="KW-1003">Cell membrane</keyword>
<name>A0AAE3FTM4_9EURY</name>
<dbReference type="GO" id="GO:0005886">
    <property type="term" value="C:plasma membrane"/>
    <property type="evidence" value="ECO:0007669"/>
    <property type="project" value="UniProtKB-SubCell"/>
</dbReference>
<evidence type="ECO:0000256" key="1">
    <source>
        <dbReference type="ARBA" id="ARBA00004651"/>
    </source>
</evidence>
<keyword evidence="4 8" id="KW-1133">Transmembrane helix</keyword>
<evidence type="ECO:0000313" key="10">
    <source>
        <dbReference type="EMBL" id="MCL9814905.1"/>
    </source>
</evidence>
<feature type="transmembrane region" description="Helical" evidence="8">
    <location>
        <begin position="12"/>
        <end position="38"/>
    </location>
</feature>
<feature type="transmembrane region" description="Helical" evidence="8">
    <location>
        <begin position="440"/>
        <end position="459"/>
    </location>
</feature>
<evidence type="ECO:0000256" key="5">
    <source>
        <dbReference type="ARBA" id="ARBA00023002"/>
    </source>
</evidence>
<evidence type="ECO:0000256" key="2">
    <source>
        <dbReference type="ARBA" id="ARBA00022475"/>
    </source>
</evidence>
<dbReference type="PANTHER" id="PTHR42682">
    <property type="entry name" value="HYDROGENASE-4 COMPONENT F"/>
    <property type="match status" value="1"/>
</dbReference>
<protein>
    <submittedName>
        <fullName evidence="10">Na(+)/H(+) antiporter subunit D</fullName>
    </submittedName>
</protein>
<evidence type="ECO:0000256" key="8">
    <source>
        <dbReference type="SAM" id="Phobius"/>
    </source>
</evidence>
<feature type="transmembrane region" description="Helical" evidence="8">
    <location>
        <begin position="74"/>
        <end position="91"/>
    </location>
</feature>
<reference evidence="10 11" key="1">
    <citation type="journal article" date="2022" name="Syst. Appl. Microbiol.">
        <title>Natronocalculus amylovorans gen. nov., sp. nov., and Natranaeroarchaeum aerophilus sp. nov., dominant culturable amylolytic natronoarchaea from hypersaline soda lakes in southwestern Siberia.</title>
        <authorList>
            <person name="Sorokin D.Y."/>
            <person name="Elcheninov A.G."/>
            <person name="Khizhniak T.V."/>
            <person name="Koenen M."/>
            <person name="Bale N.J."/>
            <person name="Damste J.S.S."/>
            <person name="Kublanov I.V."/>
        </authorList>
    </citation>
    <scope>NUCLEOTIDE SEQUENCE [LARGE SCALE GENOMIC DNA]</scope>
    <source>
        <strain evidence="10 11">AArc-St1-1</strain>
    </source>
</reference>
<keyword evidence="5" id="KW-0560">Oxidoreductase</keyword>
<feature type="transmembrane region" description="Helical" evidence="8">
    <location>
        <begin position="479"/>
        <end position="496"/>
    </location>
</feature>
<dbReference type="AlphaFoldDB" id="A0AAE3FTM4"/>
<comment type="caution">
    <text evidence="10">The sequence shown here is derived from an EMBL/GenBank/DDBJ whole genome shotgun (WGS) entry which is preliminary data.</text>
</comment>
<feature type="transmembrane region" description="Helical" evidence="8">
    <location>
        <begin position="122"/>
        <end position="139"/>
    </location>
</feature>
<sequence length="619" mass="64896">MNELLTSLYPPALVLVAAFLVVVLPRAVGHALGALATLSALVVAQFAEKGDHLATSFLGFDGAIFFQIDAGSQLLATAIGILGTAAVVYAYSSDAPRVMTAFALAYVASTLGVVFSGDWLTLIFYWELMAVTSTLLVWHHGGEAVRAGFRYAIAHGIGGSLFLFAVVWHLAAGGGMAIDGGIAVEGAASLSALGGITAPALLAGLGIGVNCGFIGLHTWLPDTYPRPHIAASVFLSVFTTKTGAYVLWQAFPEGALWLAYLGGVMAVYGVVFALLQHDMRALLSYHIMAQVGYMVAAIGLISVAGTPEISGAGALAHAFNNVLFKALLFMAVGVIIFRTGEEDLYHLGGLWREMPITAAGFGLGALSITAIPLFNGFISKGMILDAADPGYFGGGNEIVYWLLWIGAVGTFLSFIKLGYYAFFNGEYGGSVRDARPGQSVAMLAVGGACVFFGVFWGALAGLVPGGEALDLTPYSTGHLLDAATLLTVSVIGFVIIKKPLSKIGHVHDMERFINPLVFYGGRGLVIGTTELYAAVDRTAVRTVRACYWMGTNPVRTAEIATSRLPGIDIGSPRDRRSADGGKVGETPEERPSTIYLRAGMGTSILILTGALALVLLLLI</sequence>
<dbReference type="InterPro" id="IPR001750">
    <property type="entry name" value="ND/Mrp_TM"/>
</dbReference>
<evidence type="ECO:0000313" key="11">
    <source>
        <dbReference type="Proteomes" id="UP001202674"/>
    </source>
</evidence>
<feature type="transmembrane region" description="Helical" evidence="8">
    <location>
        <begin position="254"/>
        <end position="275"/>
    </location>
</feature>
<organism evidence="10 11">
    <name type="scientific">Natranaeroarchaeum aerophilus</name>
    <dbReference type="NCBI Taxonomy" id="2917711"/>
    <lineage>
        <taxon>Archaea</taxon>
        <taxon>Methanobacteriati</taxon>
        <taxon>Methanobacteriota</taxon>
        <taxon>Stenosarchaea group</taxon>
        <taxon>Halobacteria</taxon>
        <taxon>Halobacteriales</taxon>
        <taxon>Natronoarchaeaceae</taxon>
        <taxon>Natranaeroarchaeum</taxon>
    </lineage>
</organism>
<keyword evidence="6 8" id="KW-0472">Membrane</keyword>
<comment type="subcellular location">
    <subcellularLocation>
        <location evidence="1">Cell membrane</location>
        <topology evidence="1">Multi-pass membrane protein</topology>
    </subcellularLocation>
</comment>
<dbReference type="InterPro" id="IPR052175">
    <property type="entry name" value="ComplexI-like_HydComp"/>
</dbReference>
<feature type="transmembrane region" description="Helical" evidence="8">
    <location>
        <begin position="191"/>
        <end position="216"/>
    </location>
</feature>
<gene>
    <name evidence="10" type="ORF">AArcSt11_14700</name>
</gene>
<feature type="transmembrane region" description="Helical" evidence="8">
    <location>
        <begin position="151"/>
        <end position="171"/>
    </location>
</feature>
<dbReference type="Pfam" id="PF00361">
    <property type="entry name" value="Proton_antipo_M"/>
    <property type="match status" value="1"/>
</dbReference>
<feature type="transmembrane region" description="Helical" evidence="8">
    <location>
        <begin position="228"/>
        <end position="248"/>
    </location>
</feature>
<keyword evidence="11" id="KW-1185">Reference proteome</keyword>
<proteinExistence type="predicted"/>
<evidence type="ECO:0000256" key="3">
    <source>
        <dbReference type="ARBA" id="ARBA00022692"/>
    </source>
</evidence>
<feature type="transmembrane region" description="Helical" evidence="8">
    <location>
        <begin position="98"/>
        <end position="116"/>
    </location>
</feature>
<feature type="region of interest" description="Disordered" evidence="7">
    <location>
        <begin position="566"/>
        <end position="588"/>
    </location>
</feature>
<dbReference type="PANTHER" id="PTHR42682:SF4">
    <property type="entry name" value="NADH-UBIQUINONE_PLASTOQUINONE"/>
    <property type="match status" value="1"/>
</dbReference>
<feature type="domain" description="NADH:quinone oxidoreductase/Mrp antiporter transmembrane" evidence="9">
    <location>
        <begin position="116"/>
        <end position="387"/>
    </location>
</feature>
<feature type="transmembrane region" description="Helical" evidence="8">
    <location>
        <begin position="287"/>
        <end position="306"/>
    </location>
</feature>
<dbReference type="GO" id="GO:0016491">
    <property type="term" value="F:oxidoreductase activity"/>
    <property type="evidence" value="ECO:0007669"/>
    <property type="project" value="UniProtKB-KW"/>
</dbReference>
<evidence type="ECO:0000256" key="4">
    <source>
        <dbReference type="ARBA" id="ARBA00022989"/>
    </source>
</evidence>
<feature type="transmembrane region" description="Helical" evidence="8">
    <location>
        <begin position="398"/>
        <end position="419"/>
    </location>
</feature>
<keyword evidence="3 8" id="KW-0812">Transmembrane</keyword>
<evidence type="ECO:0000256" key="7">
    <source>
        <dbReference type="SAM" id="MobiDB-lite"/>
    </source>
</evidence>
<dbReference type="Proteomes" id="UP001202674">
    <property type="component" value="Unassembled WGS sequence"/>
</dbReference>